<feature type="domain" description="COS" evidence="4">
    <location>
        <begin position="1"/>
        <end position="59"/>
    </location>
</feature>
<dbReference type="Proteomes" id="UP001460270">
    <property type="component" value="Unassembled WGS sequence"/>
</dbReference>
<protein>
    <recommendedName>
        <fullName evidence="4">COS domain-containing protein</fullName>
    </recommendedName>
</protein>
<keyword evidence="1" id="KW-0175">Coiled coil</keyword>
<evidence type="ECO:0000313" key="6">
    <source>
        <dbReference type="Proteomes" id="UP001460270"/>
    </source>
</evidence>
<feature type="region of interest" description="Disordered" evidence="2">
    <location>
        <begin position="141"/>
        <end position="221"/>
    </location>
</feature>
<dbReference type="EMBL" id="JBBPFD010000297">
    <property type="protein sequence ID" value="KAK7879288.1"/>
    <property type="molecule type" value="Genomic_DNA"/>
</dbReference>
<dbReference type="PROSITE" id="PS51262">
    <property type="entry name" value="COS"/>
    <property type="match status" value="1"/>
</dbReference>
<evidence type="ECO:0000313" key="5">
    <source>
        <dbReference type="EMBL" id="KAK7879288.1"/>
    </source>
</evidence>
<organism evidence="5 6">
    <name type="scientific">Mugilogobius chulae</name>
    <name type="common">yellowstripe goby</name>
    <dbReference type="NCBI Taxonomy" id="88201"/>
    <lineage>
        <taxon>Eukaryota</taxon>
        <taxon>Metazoa</taxon>
        <taxon>Chordata</taxon>
        <taxon>Craniata</taxon>
        <taxon>Vertebrata</taxon>
        <taxon>Euteleostomi</taxon>
        <taxon>Actinopterygii</taxon>
        <taxon>Neopterygii</taxon>
        <taxon>Teleostei</taxon>
        <taxon>Neoteleostei</taxon>
        <taxon>Acanthomorphata</taxon>
        <taxon>Gobiaria</taxon>
        <taxon>Gobiiformes</taxon>
        <taxon>Gobioidei</taxon>
        <taxon>Gobiidae</taxon>
        <taxon>Gobionellinae</taxon>
        <taxon>Mugilogobius</taxon>
    </lineage>
</organism>
<sequence>MEDPDSVAFVQSSKDLLDKLIGASASCPSETLDPDDENLSHYQYNFSRQYRALLSIDFPRAEEDISEELQSDSETEDTEDIEDTPAQHTESSSQTVKDCPLIMPPEPLLVLDHERGGGEQTGLQEYSVDRAGDMEEISLGHRGAEQREELSLGHRGAEQREEISLGHRGAEQREEISLGHRGAEQREETPLGHRGAEPREESPLGHRGAEQTENMEWRTAERPLSPEAVKEEGMSTLQAVTLLFYLLAFLVILQRFWVYVAVTSSSKAHGRS</sequence>
<keyword evidence="6" id="KW-1185">Reference proteome</keyword>
<gene>
    <name evidence="5" type="ORF">WMY93_033932</name>
</gene>
<evidence type="ECO:0000259" key="4">
    <source>
        <dbReference type="PROSITE" id="PS51262"/>
    </source>
</evidence>
<reference evidence="6" key="1">
    <citation type="submission" date="2024-04" db="EMBL/GenBank/DDBJ databases">
        <title>Salinicola lusitanus LLJ914,a marine bacterium isolated from the Okinawa Trough.</title>
        <authorList>
            <person name="Li J."/>
        </authorList>
    </citation>
    <scope>NUCLEOTIDE SEQUENCE [LARGE SCALE GENOMIC DNA]</scope>
</reference>
<name>A0AAW0MQ91_9GOBI</name>
<feature type="compositionally biased region" description="Acidic residues" evidence="2">
    <location>
        <begin position="64"/>
        <end position="83"/>
    </location>
</feature>
<keyword evidence="3" id="KW-0472">Membrane</keyword>
<dbReference type="AlphaFoldDB" id="A0AAW0MQ91"/>
<comment type="caution">
    <text evidence="5">The sequence shown here is derived from an EMBL/GenBank/DDBJ whole genome shotgun (WGS) entry which is preliminary data.</text>
</comment>
<feature type="transmembrane region" description="Helical" evidence="3">
    <location>
        <begin position="242"/>
        <end position="262"/>
    </location>
</feature>
<evidence type="ECO:0000256" key="1">
    <source>
        <dbReference type="ARBA" id="ARBA00023054"/>
    </source>
</evidence>
<proteinExistence type="predicted"/>
<keyword evidence="3" id="KW-1133">Transmembrane helix</keyword>
<evidence type="ECO:0000256" key="2">
    <source>
        <dbReference type="SAM" id="MobiDB-lite"/>
    </source>
</evidence>
<feature type="compositionally biased region" description="Polar residues" evidence="2">
    <location>
        <begin position="86"/>
        <end position="96"/>
    </location>
</feature>
<keyword evidence="3" id="KW-0812">Transmembrane</keyword>
<dbReference type="InterPro" id="IPR017903">
    <property type="entry name" value="COS_domain"/>
</dbReference>
<evidence type="ECO:0000256" key="3">
    <source>
        <dbReference type="SAM" id="Phobius"/>
    </source>
</evidence>
<feature type="region of interest" description="Disordered" evidence="2">
    <location>
        <begin position="111"/>
        <end position="130"/>
    </location>
</feature>
<feature type="region of interest" description="Disordered" evidence="2">
    <location>
        <begin position="62"/>
        <end position="101"/>
    </location>
</feature>
<accession>A0AAW0MQ91</accession>